<dbReference type="GeneID" id="25562200"/>
<dbReference type="SUPFAM" id="SSF46785">
    <property type="entry name" value="Winged helix' DNA-binding domain"/>
    <property type="match status" value="3"/>
</dbReference>
<dbReference type="eggNOG" id="ENOG502QS4Y">
    <property type="taxonomic scope" value="Eukaryota"/>
</dbReference>
<dbReference type="PROSITE" id="PS50186">
    <property type="entry name" value="DEP"/>
    <property type="match status" value="3"/>
</dbReference>
<dbReference type="InterPro" id="IPR036388">
    <property type="entry name" value="WH-like_DNA-bd_sf"/>
</dbReference>
<dbReference type="AlphaFoldDB" id="A0A0L0D872"/>
<feature type="domain" description="DEP" evidence="2">
    <location>
        <begin position="488"/>
        <end position="567"/>
    </location>
</feature>
<feature type="domain" description="DEP" evidence="2">
    <location>
        <begin position="178"/>
        <end position="252"/>
    </location>
</feature>
<accession>A0A0L0D872</accession>
<dbReference type="PANTHER" id="PTHR22829:SF16">
    <property type="entry name" value="PH DOMAIN-CONTAINING PROTEIN"/>
    <property type="match status" value="1"/>
</dbReference>
<dbReference type="GO" id="GO:0035556">
    <property type="term" value="P:intracellular signal transduction"/>
    <property type="evidence" value="ECO:0007669"/>
    <property type="project" value="InterPro"/>
</dbReference>
<dbReference type="GO" id="GO:0023051">
    <property type="term" value="P:regulation of signaling"/>
    <property type="evidence" value="ECO:0007669"/>
    <property type="project" value="TreeGrafter"/>
</dbReference>
<dbReference type="OrthoDB" id="39497at2759"/>
<feature type="region of interest" description="Disordered" evidence="1">
    <location>
        <begin position="50"/>
        <end position="69"/>
    </location>
</feature>
<dbReference type="PANTHER" id="PTHR22829">
    <property type="entry name" value="DEP DOMAIN PROTEIN"/>
    <property type="match status" value="1"/>
</dbReference>
<dbReference type="CDD" id="cd04371">
    <property type="entry name" value="DEP"/>
    <property type="match status" value="2"/>
</dbReference>
<organism evidence="3 4">
    <name type="scientific">Thecamonas trahens ATCC 50062</name>
    <dbReference type="NCBI Taxonomy" id="461836"/>
    <lineage>
        <taxon>Eukaryota</taxon>
        <taxon>Apusozoa</taxon>
        <taxon>Apusomonadida</taxon>
        <taxon>Apusomonadidae</taxon>
        <taxon>Thecamonas</taxon>
    </lineage>
</organism>
<name>A0A0L0D872_THETB</name>
<evidence type="ECO:0000313" key="3">
    <source>
        <dbReference type="EMBL" id="KNC47503.1"/>
    </source>
</evidence>
<proteinExistence type="predicted"/>
<dbReference type="InterPro" id="IPR036390">
    <property type="entry name" value="WH_DNA-bd_sf"/>
</dbReference>
<gene>
    <name evidence="3" type="ORF">AMSG_02520</name>
</gene>
<dbReference type="STRING" id="461836.A0A0L0D872"/>
<dbReference type="Pfam" id="PF00610">
    <property type="entry name" value="DEP"/>
    <property type="match status" value="3"/>
</dbReference>
<reference evidence="3 4" key="1">
    <citation type="submission" date="2010-05" db="EMBL/GenBank/DDBJ databases">
        <title>The Genome Sequence of Thecamonas trahens ATCC 50062.</title>
        <authorList>
            <consortium name="The Broad Institute Genome Sequencing Platform"/>
            <person name="Russ C."/>
            <person name="Cuomo C."/>
            <person name="Shea T."/>
            <person name="Young S.K."/>
            <person name="Zeng Q."/>
            <person name="Koehrsen M."/>
            <person name="Haas B."/>
            <person name="Borodovsky M."/>
            <person name="Guigo R."/>
            <person name="Alvarado L."/>
            <person name="Berlin A."/>
            <person name="Bochicchio J."/>
            <person name="Borenstein D."/>
            <person name="Chapman S."/>
            <person name="Chen Z."/>
            <person name="Freedman E."/>
            <person name="Gellesch M."/>
            <person name="Goldberg J."/>
            <person name="Griggs A."/>
            <person name="Gujja S."/>
            <person name="Heilman E."/>
            <person name="Heiman D."/>
            <person name="Hepburn T."/>
            <person name="Howarth C."/>
            <person name="Jen D."/>
            <person name="Larson L."/>
            <person name="Mehta T."/>
            <person name="Park D."/>
            <person name="Pearson M."/>
            <person name="Roberts A."/>
            <person name="Saif S."/>
            <person name="Shenoy N."/>
            <person name="Sisk P."/>
            <person name="Stolte C."/>
            <person name="Sykes S."/>
            <person name="Thomson T."/>
            <person name="Walk T."/>
            <person name="White J."/>
            <person name="Yandava C."/>
            <person name="Burger G."/>
            <person name="Gray M.W."/>
            <person name="Holland P.W.H."/>
            <person name="King N."/>
            <person name="Lang F.B.F."/>
            <person name="Roger A.J."/>
            <person name="Ruiz-Trillo I."/>
            <person name="Lander E."/>
            <person name="Nusbaum C."/>
        </authorList>
    </citation>
    <scope>NUCLEOTIDE SEQUENCE [LARGE SCALE GENOMIC DNA]</scope>
    <source>
        <strain evidence="3 4">ATCC 50062</strain>
    </source>
</reference>
<dbReference type="InterPro" id="IPR000591">
    <property type="entry name" value="DEP_dom"/>
</dbReference>
<keyword evidence="4" id="KW-1185">Reference proteome</keyword>
<dbReference type="Proteomes" id="UP000054408">
    <property type="component" value="Unassembled WGS sequence"/>
</dbReference>
<protein>
    <recommendedName>
        <fullName evidence="2">DEP domain-containing protein</fullName>
    </recommendedName>
</protein>
<dbReference type="EMBL" id="GL349447">
    <property type="protein sequence ID" value="KNC47503.1"/>
    <property type="molecule type" value="Genomic_DNA"/>
</dbReference>
<evidence type="ECO:0000256" key="1">
    <source>
        <dbReference type="SAM" id="MobiDB-lite"/>
    </source>
</evidence>
<dbReference type="RefSeq" id="XP_013759439.1">
    <property type="nucleotide sequence ID" value="XM_013903985.1"/>
</dbReference>
<dbReference type="InterPro" id="IPR051832">
    <property type="entry name" value="mTOR-Rac_regulators"/>
</dbReference>
<dbReference type="Gene3D" id="1.10.10.10">
    <property type="entry name" value="Winged helix-like DNA-binding domain superfamily/Winged helix DNA-binding domain"/>
    <property type="match status" value="3"/>
</dbReference>
<dbReference type="SMART" id="SM00049">
    <property type="entry name" value="DEP"/>
    <property type="match status" value="3"/>
</dbReference>
<sequence>MATRGETEMGKQTSPSRALAFALATLTETETPQALASASSRTRTLPYMTTTSAVPHPHASGSHSAPVSPCATVASASSVRESNAVPFATSSVPSAGVVLSFSHGPPPAAEAEAEASVVAPERCLAAGESALEVEVDVRPDGQSVSVGAGMSSTSSVYGSGREALRSYVSSLALLLSLFRALVPVSSRKYRLRTYHGVFVASEALDALVRSGALPSRPAALRLAERLFDAGAFYHVTREHMFKDKRLFFRYRDDAGEYGDEVPEYEAGYDAQVAARERAVLITEAQVASSPGTGALGSPLPSEMPCTRPFLALPLTLSTELETHLHLFESAIYVSQRKVPGQGMLSHVFVAGEAVTALVARGVVNTRLQGVAIGQRLLEAGVIHHVSFKHEFTDSLEFYRSTLLALTPLLDGWDERVAHYRASASPRQPEAQLEERHGADSPCADIASVWTMPLDGDLVAAGRVEDILDGSVQSLVEMDLDLKLLEKQFRAGVKVYKRKRYLLRAYNDVFVGSEAAEWLYAWLLKQGFYPTLEAAVLLGNELFHRRVFRHVVDDHPFRADELFYTFLSPSASAEQAKIIAARKPSVYIGPAAGGGDSFSRAGPPVQSPSPMGTAPMQEAPFPPRVASLYASVRDNSGEGVKFICPRLVCGGFAVSSLRRLAAHMQAMHILPPGNEPRVDFVAIHAADGSPFPRSGAHSALVFVVADVPGIVHCAASLDGSWSPQHLEVAAYQPAHVVFTSSSSFSKGDLVSSLLLSLDCGAAPSASISASIAIPSSPHSSPDADASSGISGSAVVTDIGSFRLTAHQPFS</sequence>
<evidence type="ECO:0000313" key="4">
    <source>
        <dbReference type="Proteomes" id="UP000054408"/>
    </source>
</evidence>
<feature type="domain" description="DEP" evidence="2">
    <location>
        <begin position="327"/>
        <end position="402"/>
    </location>
</feature>
<evidence type="ECO:0000259" key="2">
    <source>
        <dbReference type="PROSITE" id="PS50186"/>
    </source>
</evidence>